<dbReference type="Proteomes" id="UP000578449">
    <property type="component" value="Unassembled WGS sequence"/>
</dbReference>
<dbReference type="AlphaFoldDB" id="A0A840PJ35"/>
<keyword evidence="3" id="KW-1185">Reference proteome</keyword>
<proteinExistence type="predicted"/>
<protein>
    <submittedName>
        <fullName evidence="2">Uncharacterized protein</fullName>
    </submittedName>
</protein>
<name>A0A840PJ35_9ACTN</name>
<evidence type="ECO:0000313" key="2">
    <source>
        <dbReference type="EMBL" id="MBB5137570.1"/>
    </source>
</evidence>
<evidence type="ECO:0000313" key="3">
    <source>
        <dbReference type="Proteomes" id="UP000578449"/>
    </source>
</evidence>
<organism evidence="2 3">
    <name type="scientific">Thermocatellispora tengchongensis</name>
    <dbReference type="NCBI Taxonomy" id="1073253"/>
    <lineage>
        <taxon>Bacteria</taxon>
        <taxon>Bacillati</taxon>
        <taxon>Actinomycetota</taxon>
        <taxon>Actinomycetes</taxon>
        <taxon>Streptosporangiales</taxon>
        <taxon>Streptosporangiaceae</taxon>
        <taxon>Thermocatellispora</taxon>
    </lineage>
</organism>
<gene>
    <name evidence="2" type="ORF">HNP84_007322</name>
</gene>
<evidence type="ECO:0000256" key="1">
    <source>
        <dbReference type="SAM" id="MobiDB-lite"/>
    </source>
</evidence>
<accession>A0A840PJ35</accession>
<comment type="caution">
    <text evidence="2">The sequence shown here is derived from an EMBL/GenBank/DDBJ whole genome shotgun (WGS) entry which is preliminary data.</text>
</comment>
<feature type="region of interest" description="Disordered" evidence="1">
    <location>
        <begin position="90"/>
        <end position="110"/>
    </location>
</feature>
<reference evidence="2 3" key="1">
    <citation type="submission" date="2020-08" db="EMBL/GenBank/DDBJ databases">
        <title>Genomic Encyclopedia of Type Strains, Phase IV (KMG-IV): sequencing the most valuable type-strain genomes for metagenomic binning, comparative biology and taxonomic classification.</title>
        <authorList>
            <person name="Goeker M."/>
        </authorList>
    </citation>
    <scope>NUCLEOTIDE SEQUENCE [LARGE SCALE GENOMIC DNA]</scope>
    <source>
        <strain evidence="2 3">DSM 45615</strain>
    </source>
</reference>
<dbReference type="RefSeq" id="WP_185054476.1">
    <property type="nucleotide sequence ID" value="NZ_BAABIX010000038.1"/>
</dbReference>
<sequence>MPRSRIMIDGKPAEIDLDRLALHEGLALQRTTGMRVPQMAEGLQAQDMEAMLALVWLIMKFRMGYDEVTLDEIAEGKYVVDLTAVEIVDDQEAPGPTGADATAKTSNSSG</sequence>
<dbReference type="EMBL" id="JACHGN010000019">
    <property type="protein sequence ID" value="MBB5137570.1"/>
    <property type="molecule type" value="Genomic_DNA"/>
</dbReference>